<proteinExistence type="predicted"/>
<feature type="non-terminal residue" evidence="2">
    <location>
        <position position="1"/>
    </location>
</feature>
<gene>
    <name evidence="2" type="ORF">BN1708_004588</name>
</gene>
<feature type="region of interest" description="Disordered" evidence="1">
    <location>
        <begin position="529"/>
        <end position="573"/>
    </location>
</feature>
<feature type="region of interest" description="Disordered" evidence="1">
    <location>
        <begin position="480"/>
        <end position="517"/>
    </location>
</feature>
<organism evidence="2 3">
    <name type="scientific">Verticillium longisporum</name>
    <name type="common">Verticillium dahliae var. longisporum</name>
    <dbReference type="NCBI Taxonomy" id="100787"/>
    <lineage>
        <taxon>Eukaryota</taxon>
        <taxon>Fungi</taxon>
        <taxon>Dikarya</taxon>
        <taxon>Ascomycota</taxon>
        <taxon>Pezizomycotina</taxon>
        <taxon>Sordariomycetes</taxon>
        <taxon>Hypocreomycetidae</taxon>
        <taxon>Glomerellales</taxon>
        <taxon>Plectosphaerellaceae</taxon>
        <taxon>Verticillium</taxon>
    </lineage>
</organism>
<feature type="region of interest" description="Disordered" evidence="1">
    <location>
        <begin position="218"/>
        <end position="241"/>
    </location>
</feature>
<evidence type="ECO:0000313" key="3">
    <source>
        <dbReference type="Proteomes" id="UP000044602"/>
    </source>
</evidence>
<accession>A0A0G4M1M9</accession>
<dbReference type="EMBL" id="CVQH01020640">
    <property type="protein sequence ID" value="CRK28152.1"/>
    <property type="molecule type" value="Genomic_DNA"/>
</dbReference>
<reference evidence="2 3" key="1">
    <citation type="submission" date="2015-05" db="EMBL/GenBank/DDBJ databases">
        <authorList>
            <person name="Wang D.B."/>
            <person name="Wang M."/>
        </authorList>
    </citation>
    <scope>NUCLEOTIDE SEQUENCE [LARGE SCALE GENOMIC DNA]</scope>
    <source>
        <strain evidence="2">VL1</strain>
    </source>
</reference>
<dbReference type="Proteomes" id="UP000044602">
    <property type="component" value="Unassembled WGS sequence"/>
</dbReference>
<evidence type="ECO:0000313" key="2">
    <source>
        <dbReference type="EMBL" id="CRK28152.1"/>
    </source>
</evidence>
<feature type="compositionally biased region" description="Gly residues" evidence="1">
    <location>
        <begin position="563"/>
        <end position="573"/>
    </location>
</feature>
<dbReference type="AlphaFoldDB" id="A0A0G4M1M9"/>
<feature type="compositionally biased region" description="Basic and acidic residues" evidence="1">
    <location>
        <begin position="535"/>
        <end position="548"/>
    </location>
</feature>
<feature type="compositionally biased region" description="Polar residues" evidence="1">
    <location>
        <begin position="218"/>
        <end position="231"/>
    </location>
</feature>
<name>A0A0G4M1M9_VERLO</name>
<protein>
    <submittedName>
        <fullName evidence="2">Uncharacterized protein</fullName>
    </submittedName>
</protein>
<sequence length="573" mass="61713">RGFLAGLFFFLSHEGTPFSGLSSVMQGAGVSSSEDEFVLLLALLDESERGFQEKVLARRWKDVVDELEWWPEAAEATSDASDLRTLRRKWSRIAIVVAPAERTGRGDGSLKTTITQWTLSGVSVGVARLKPAQPFALAGGEGWDAWKLECGKRRMESALPQTHIPSTSDASLEFQPRLGSVESSNRIGGTVGKRLNRPPRSTPSIRFLLASLFSPVPTSAGSQRDASASSRTPDEPADGSRWGLGWMSTMGAEGRLSGCVTVHACLRDIAFLRRCIITPACICCSELAGWFLHPPGVSGPPPAGTHDTVPVNRHCRLGNAAFSGGPAPLPAKIPPRAALGPLSGQLSAPSRRMESALPQTHIPSTSDASLEFQPRLGSVESSNRIGGTVGKRLNRPPRSTPSIRFWLPAGVALFLQFQHLLDRGGMLRQAHAPRTSTPTAADGCGRPVEWLRCVTLWERAGWLVLAVRCAGETPRLPAAARMKPAGREWTPARGHPRHSACEQPLQTGQGSIARRGTPSATRLYVMLARAPLRQDPAKSRPRSPERAAQRSFKALKRPREPEGGGPRGSGPPH</sequence>
<evidence type="ECO:0000256" key="1">
    <source>
        <dbReference type="SAM" id="MobiDB-lite"/>
    </source>
</evidence>
<keyword evidence="3" id="KW-1185">Reference proteome</keyword>